<comment type="similarity">
    <text evidence="3 15">Belongs to the Cob(I)alamin adenosyltransferase family.</text>
</comment>
<dbReference type="AlphaFoldDB" id="A0A397P2Z2"/>
<evidence type="ECO:0000256" key="12">
    <source>
        <dbReference type="ARBA" id="ARBA00033354"/>
    </source>
</evidence>
<dbReference type="Proteomes" id="UP000266568">
    <property type="component" value="Unassembled WGS sequence"/>
</dbReference>
<gene>
    <name evidence="17" type="ORF">DFR49_2189</name>
</gene>
<comment type="caution">
    <text evidence="17">The sequence shown here is derived from an EMBL/GenBank/DDBJ whole genome shotgun (WGS) entry which is preliminary data.</text>
</comment>
<dbReference type="GO" id="GO:0005737">
    <property type="term" value="C:cytoplasm"/>
    <property type="evidence" value="ECO:0007669"/>
    <property type="project" value="UniProtKB-SubCell"/>
</dbReference>
<evidence type="ECO:0000256" key="11">
    <source>
        <dbReference type="ARBA" id="ARBA00033334"/>
    </source>
</evidence>
<organism evidence="17 18">
    <name type="scientific">Hephaestia caeni</name>
    <dbReference type="NCBI Taxonomy" id="645617"/>
    <lineage>
        <taxon>Bacteria</taxon>
        <taxon>Pseudomonadati</taxon>
        <taxon>Pseudomonadota</taxon>
        <taxon>Alphaproteobacteria</taxon>
        <taxon>Sphingomonadales</taxon>
        <taxon>Sphingomonadaceae</taxon>
        <taxon>Hephaestia</taxon>
    </lineage>
</organism>
<keyword evidence="9 15" id="KW-0067">ATP-binding</keyword>
<evidence type="ECO:0000256" key="4">
    <source>
        <dbReference type="ARBA" id="ARBA00012454"/>
    </source>
</evidence>
<evidence type="ECO:0000256" key="3">
    <source>
        <dbReference type="ARBA" id="ARBA00007487"/>
    </source>
</evidence>
<dbReference type="Pfam" id="PF01923">
    <property type="entry name" value="Cob_adeno_trans"/>
    <property type="match status" value="1"/>
</dbReference>
<evidence type="ECO:0000256" key="9">
    <source>
        <dbReference type="ARBA" id="ARBA00022840"/>
    </source>
</evidence>
<dbReference type="EMBL" id="QXDC01000003">
    <property type="protein sequence ID" value="RIA43956.1"/>
    <property type="molecule type" value="Genomic_DNA"/>
</dbReference>
<dbReference type="PANTHER" id="PTHR12213">
    <property type="entry name" value="CORRINOID ADENOSYLTRANSFERASE"/>
    <property type="match status" value="1"/>
</dbReference>
<comment type="catalytic activity">
    <reaction evidence="13 15">
        <text>2 cob(II)yrinate a,c diamide + reduced [electron-transfer flavoprotein] + 2 ATP = 2 adenosylcob(III)yrinate a,c-diamide + 2 triphosphate + oxidized [electron-transfer flavoprotein] + 3 H(+)</text>
        <dbReference type="Rhea" id="RHEA:11528"/>
        <dbReference type="Rhea" id="RHEA-COMP:10685"/>
        <dbReference type="Rhea" id="RHEA-COMP:10686"/>
        <dbReference type="ChEBI" id="CHEBI:15378"/>
        <dbReference type="ChEBI" id="CHEBI:18036"/>
        <dbReference type="ChEBI" id="CHEBI:30616"/>
        <dbReference type="ChEBI" id="CHEBI:57692"/>
        <dbReference type="ChEBI" id="CHEBI:58307"/>
        <dbReference type="ChEBI" id="CHEBI:58503"/>
        <dbReference type="ChEBI" id="CHEBI:58537"/>
        <dbReference type="EC" id="2.5.1.17"/>
    </reaction>
</comment>
<keyword evidence="18" id="KW-1185">Reference proteome</keyword>
<keyword evidence="15" id="KW-0169">Cobalamin biosynthesis</keyword>
<keyword evidence="7 15" id="KW-0808">Transferase</keyword>
<dbReference type="SUPFAM" id="SSF89028">
    <property type="entry name" value="Cobalamin adenosyltransferase-like"/>
    <property type="match status" value="1"/>
</dbReference>
<comment type="subcellular location">
    <subcellularLocation>
        <location evidence="1">Cytoplasm</location>
    </subcellularLocation>
</comment>
<evidence type="ECO:0000256" key="7">
    <source>
        <dbReference type="ARBA" id="ARBA00022679"/>
    </source>
</evidence>
<name>A0A397P2Z2_9SPHN</name>
<feature type="domain" description="Cobalamin adenosyltransferase-like" evidence="16">
    <location>
        <begin position="21"/>
        <end position="192"/>
    </location>
</feature>
<dbReference type="InterPro" id="IPR036451">
    <property type="entry name" value="CblAdoTrfase-like_sf"/>
</dbReference>
<comment type="pathway">
    <text evidence="2 15">Cofactor biosynthesis; adenosylcobalamin biosynthesis; adenosylcobalamin from cob(II)yrinate a,c-diamide: step 2/7.</text>
</comment>
<evidence type="ECO:0000256" key="8">
    <source>
        <dbReference type="ARBA" id="ARBA00022741"/>
    </source>
</evidence>
<dbReference type="FunFam" id="1.20.1200.10:FF:000003">
    <property type="entry name" value="ATP:cob(I)alamin adenosyltransferase"/>
    <property type="match status" value="1"/>
</dbReference>
<dbReference type="Gene3D" id="1.20.1200.10">
    <property type="entry name" value="Cobalamin adenosyltransferase-like"/>
    <property type="match status" value="1"/>
</dbReference>
<comment type="catalytic activity">
    <reaction evidence="14 15">
        <text>2 cob(II)alamin + reduced [electron-transfer flavoprotein] + 2 ATP = 2 adenosylcob(III)alamin + 2 triphosphate + oxidized [electron-transfer flavoprotein] + 3 H(+)</text>
        <dbReference type="Rhea" id="RHEA:28671"/>
        <dbReference type="Rhea" id="RHEA-COMP:10685"/>
        <dbReference type="Rhea" id="RHEA-COMP:10686"/>
        <dbReference type="ChEBI" id="CHEBI:15378"/>
        <dbReference type="ChEBI" id="CHEBI:16304"/>
        <dbReference type="ChEBI" id="CHEBI:18036"/>
        <dbReference type="ChEBI" id="CHEBI:18408"/>
        <dbReference type="ChEBI" id="CHEBI:30616"/>
        <dbReference type="ChEBI" id="CHEBI:57692"/>
        <dbReference type="ChEBI" id="CHEBI:58307"/>
        <dbReference type="EC" id="2.5.1.17"/>
    </reaction>
</comment>
<reference evidence="17 18" key="1">
    <citation type="submission" date="2018-08" db="EMBL/GenBank/DDBJ databases">
        <title>Genomic Encyclopedia of Type Strains, Phase IV (KMG-IV): sequencing the most valuable type-strain genomes for metagenomic binning, comparative biology and taxonomic classification.</title>
        <authorList>
            <person name="Goeker M."/>
        </authorList>
    </citation>
    <scope>NUCLEOTIDE SEQUENCE [LARGE SCALE GENOMIC DNA]</scope>
    <source>
        <strain evidence="17 18">DSM 25527</strain>
    </source>
</reference>
<evidence type="ECO:0000256" key="14">
    <source>
        <dbReference type="ARBA" id="ARBA00048692"/>
    </source>
</evidence>
<evidence type="ECO:0000256" key="13">
    <source>
        <dbReference type="ARBA" id="ARBA00048555"/>
    </source>
</evidence>
<evidence type="ECO:0000313" key="18">
    <source>
        <dbReference type="Proteomes" id="UP000266568"/>
    </source>
</evidence>
<sequence>MGERAGTATKGHLALVKLNKIYTRKGDDGTTGLVDGSRLAKSDARMTAIGDVDETNSAIGVAIVAIGEADTIHSAGLSAGLTRIQSDLFDLGADLATPGEDFTPSEMVLRIVPTQVARLEAEIDAMNASLTPLTSFILPGGTPPAAALHLARAIARRAERAAVTAAAAMPINPHALAYLNRLSDWLFVASRAMNKAGAEDVLWQPGATR</sequence>
<evidence type="ECO:0000313" key="17">
    <source>
        <dbReference type="EMBL" id="RIA43956.1"/>
    </source>
</evidence>
<keyword evidence="6" id="KW-0963">Cytoplasm</keyword>
<evidence type="ECO:0000256" key="2">
    <source>
        <dbReference type="ARBA" id="ARBA00005121"/>
    </source>
</evidence>
<evidence type="ECO:0000256" key="1">
    <source>
        <dbReference type="ARBA" id="ARBA00004496"/>
    </source>
</evidence>
<dbReference type="GO" id="GO:0008817">
    <property type="term" value="F:corrinoid adenosyltransferase activity"/>
    <property type="evidence" value="ECO:0007669"/>
    <property type="project" value="UniProtKB-UniRule"/>
</dbReference>
<proteinExistence type="inferred from homology"/>
<protein>
    <recommendedName>
        <fullName evidence="5 15">Corrinoid adenosyltransferase</fullName>
        <ecNumber evidence="4 15">2.5.1.17</ecNumber>
    </recommendedName>
    <alternativeName>
        <fullName evidence="10 15">Cob(II)alamin adenosyltransferase</fullName>
    </alternativeName>
    <alternativeName>
        <fullName evidence="12 15">Cob(II)yrinic acid a,c-diamide adenosyltransferase</fullName>
    </alternativeName>
    <alternativeName>
        <fullName evidence="11 15">Cobinamide/cobalamin adenosyltransferase</fullName>
    </alternativeName>
</protein>
<dbReference type="PANTHER" id="PTHR12213:SF0">
    <property type="entry name" value="CORRINOID ADENOSYLTRANSFERASE MMAB"/>
    <property type="match status" value="1"/>
</dbReference>
<dbReference type="UniPathway" id="UPA00148">
    <property type="reaction ID" value="UER00233"/>
</dbReference>
<evidence type="ECO:0000256" key="5">
    <source>
        <dbReference type="ARBA" id="ARBA00020963"/>
    </source>
</evidence>
<dbReference type="EC" id="2.5.1.17" evidence="4 15"/>
<evidence type="ECO:0000256" key="15">
    <source>
        <dbReference type="RuleBase" id="RU366026"/>
    </source>
</evidence>
<dbReference type="InterPro" id="IPR029499">
    <property type="entry name" value="PduO-typ"/>
</dbReference>
<evidence type="ECO:0000259" key="16">
    <source>
        <dbReference type="Pfam" id="PF01923"/>
    </source>
</evidence>
<dbReference type="NCBIfam" id="TIGR00636">
    <property type="entry name" value="PduO_Nterm"/>
    <property type="match status" value="1"/>
</dbReference>
<dbReference type="InterPro" id="IPR016030">
    <property type="entry name" value="CblAdoTrfase-like"/>
</dbReference>
<dbReference type="GO" id="GO:0005524">
    <property type="term" value="F:ATP binding"/>
    <property type="evidence" value="ECO:0007669"/>
    <property type="project" value="UniProtKB-UniRule"/>
</dbReference>
<evidence type="ECO:0000256" key="10">
    <source>
        <dbReference type="ARBA" id="ARBA00031529"/>
    </source>
</evidence>
<dbReference type="GO" id="GO:0009236">
    <property type="term" value="P:cobalamin biosynthetic process"/>
    <property type="evidence" value="ECO:0007669"/>
    <property type="project" value="UniProtKB-UniRule"/>
</dbReference>
<accession>A0A397P2Z2</accession>
<evidence type="ECO:0000256" key="6">
    <source>
        <dbReference type="ARBA" id="ARBA00022490"/>
    </source>
</evidence>
<keyword evidence="8 15" id="KW-0547">Nucleotide-binding</keyword>